<name>A0A938Y198_9BACL</name>
<organism evidence="1 2">
    <name type="scientific">Brevibacillus fulvus</name>
    <dbReference type="NCBI Taxonomy" id="1125967"/>
    <lineage>
        <taxon>Bacteria</taxon>
        <taxon>Bacillati</taxon>
        <taxon>Bacillota</taxon>
        <taxon>Bacilli</taxon>
        <taxon>Bacillales</taxon>
        <taxon>Paenibacillaceae</taxon>
        <taxon>Brevibacillus</taxon>
    </lineage>
</organism>
<evidence type="ECO:0000313" key="2">
    <source>
        <dbReference type="Proteomes" id="UP000717624"/>
    </source>
</evidence>
<gene>
    <name evidence="1" type="ORF">JOD01_001352</name>
</gene>
<dbReference type="Pfam" id="PF08868">
    <property type="entry name" value="YugN"/>
    <property type="match status" value="1"/>
</dbReference>
<accession>A0A938Y198</accession>
<keyword evidence="2" id="KW-1185">Reference proteome</keyword>
<evidence type="ECO:0000313" key="1">
    <source>
        <dbReference type="EMBL" id="MBM7589752.1"/>
    </source>
</evidence>
<sequence length="134" mass="14969">MQTIESRLNGVEGTLGVILETLAPEGFTLANWDYTKGYLDCKLDEKGMVFLRLPIKVEEGMLDNEDALIKLGTPFVLKHVYRDGLETEIGYDIGAPVAALVNQFQQPADKDAPVEQKWIDKAQELLCKVEQMLA</sequence>
<dbReference type="Proteomes" id="UP000717624">
    <property type="component" value="Unassembled WGS sequence"/>
</dbReference>
<dbReference type="EMBL" id="JAFBEB010000003">
    <property type="protein sequence ID" value="MBM7589752.1"/>
    <property type="molecule type" value="Genomic_DNA"/>
</dbReference>
<comment type="caution">
    <text evidence="1">The sequence shown here is derived from an EMBL/GenBank/DDBJ whole genome shotgun (WGS) entry which is preliminary data.</text>
</comment>
<reference evidence="1" key="1">
    <citation type="submission" date="2021-01" db="EMBL/GenBank/DDBJ databases">
        <title>Genomic Encyclopedia of Type Strains, Phase IV (KMG-IV): sequencing the most valuable type-strain genomes for metagenomic binning, comparative biology and taxonomic classification.</title>
        <authorList>
            <person name="Goeker M."/>
        </authorList>
    </citation>
    <scope>NUCLEOTIDE SEQUENCE</scope>
    <source>
        <strain evidence="1">DSM 25523</strain>
    </source>
</reference>
<proteinExistence type="predicted"/>
<dbReference type="SUPFAM" id="SSF160755">
    <property type="entry name" value="YugN-like"/>
    <property type="match status" value="1"/>
</dbReference>
<dbReference type="InterPro" id="IPR014967">
    <property type="entry name" value="Uncharacterised_YugN-like"/>
</dbReference>
<evidence type="ECO:0008006" key="3">
    <source>
        <dbReference type="Google" id="ProtNLM"/>
    </source>
</evidence>
<dbReference type="InterPro" id="IPR036491">
    <property type="entry name" value="YugN-like_sf"/>
</dbReference>
<protein>
    <recommendedName>
        <fullName evidence="3">YugN-like family protein</fullName>
    </recommendedName>
</protein>
<dbReference type="AlphaFoldDB" id="A0A938Y198"/>
<dbReference type="Gene3D" id="3.30.310.100">
    <property type="entry name" value="YugN-like"/>
    <property type="match status" value="1"/>
</dbReference>